<evidence type="ECO:0000313" key="2">
    <source>
        <dbReference type="Proteomes" id="UP001596409"/>
    </source>
</evidence>
<reference evidence="2" key="1">
    <citation type="journal article" date="2019" name="Int. J. Syst. Evol. Microbiol.">
        <title>The Global Catalogue of Microorganisms (GCM) 10K type strain sequencing project: providing services to taxonomists for standard genome sequencing and annotation.</title>
        <authorList>
            <consortium name="The Broad Institute Genomics Platform"/>
            <consortium name="The Broad Institute Genome Sequencing Center for Infectious Disease"/>
            <person name="Wu L."/>
            <person name="Ma J."/>
        </authorList>
    </citation>
    <scope>NUCLEOTIDE SEQUENCE [LARGE SCALE GENOMIC DNA]</scope>
    <source>
        <strain evidence="2">JCM 4855</strain>
    </source>
</reference>
<accession>A0ABW2DXE9</accession>
<dbReference type="RefSeq" id="WP_229881770.1">
    <property type="nucleotide sequence ID" value="NZ_BMWA01000049.1"/>
</dbReference>
<proteinExistence type="predicted"/>
<keyword evidence="2" id="KW-1185">Reference proteome</keyword>
<name>A0ABW2DXE9_9ACTN</name>
<comment type="caution">
    <text evidence="1">The sequence shown here is derived from an EMBL/GenBank/DDBJ whole genome shotgun (WGS) entry which is preliminary data.</text>
</comment>
<dbReference type="Proteomes" id="UP001596409">
    <property type="component" value="Unassembled WGS sequence"/>
</dbReference>
<evidence type="ECO:0000313" key="1">
    <source>
        <dbReference type="EMBL" id="MFC7011225.1"/>
    </source>
</evidence>
<gene>
    <name evidence="1" type="ORF">ACFQMH_05760</name>
</gene>
<dbReference type="EMBL" id="JBHSYM010000009">
    <property type="protein sequence ID" value="MFC7011225.1"/>
    <property type="molecule type" value="Genomic_DNA"/>
</dbReference>
<sequence>MKEASLITPDPATPEGAAVIDLYEQMNALEERTGEWPGADTVDILDQWFARFDFTGSVTRTRLVAGSVWVLRRQDRHAYEVTLWNDEDSALAALAGHVRSSWDNLLGEDCIPEHPPLNDREAVDLYYGADQERGDEHYSLYADDIGRLVGTLPAPDGFHFPDEEVCANVNSAVVFHPMTGPDDEGLPCIEIAGVLVFAYLDADMQAVRVSVHLDTTDELLVQPGQTVPLHVEVEDSTVFSGGATPARAAAGWRQWLRRLGHCMQRTRGD</sequence>
<organism evidence="1 2">
    <name type="scientific">Streptomyces viridiviolaceus</name>
    <dbReference type="NCBI Taxonomy" id="68282"/>
    <lineage>
        <taxon>Bacteria</taxon>
        <taxon>Bacillati</taxon>
        <taxon>Actinomycetota</taxon>
        <taxon>Actinomycetes</taxon>
        <taxon>Kitasatosporales</taxon>
        <taxon>Streptomycetaceae</taxon>
        <taxon>Streptomyces</taxon>
    </lineage>
</organism>
<protein>
    <submittedName>
        <fullName evidence="1">Uncharacterized protein</fullName>
    </submittedName>
</protein>